<evidence type="ECO:0000313" key="1">
    <source>
        <dbReference type="EMBL" id="GBM63249.1"/>
    </source>
</evidence>
<sequence length="126" mass="13406">MYDATVSHAFSIFLIAPESCCFAVTSSSITSCCETPCNSAGSSTVGSCSSTLSSMSLLSTSSLLILAKDAISFDYMLHRVLTVSGSSMPYSTTLSGQSFGQAEVKVPLVTRSYAVLMILRQETMWK</sequence>
<keyword evidence="2" id="KW-1185">Reference proteome</keyword>
<evidence type="ECO:0000313" key="2">
    <source>
        <dbReference type="Proteomes" id="UP000499080"/>
    </source>
</evidence>
<name>A0A4Y2HD97_ARAVE</name>
<dbReference type="EMBL" id="BGPR01001858">
    <property type="protein sequence ID" value="GBM63249.1"/>
    <property type="molecule type" value="Genomic_DNA"/>
</dbReference>
<organism evidence="1 2">
    <name type="scientific">Araneus ventricosus</name>
    <name type="common">Orbweaver spider</name>
    <name type="synonym">Epeira ventricosa</name>
    <dbReference type="NCBI Taxonomy" id="182803"/>
    <lineage>
        <taxon>Eukaryota</taxon>
        <taxon>Metazoa</taxon>
        <taxon>Ecdysozoa</taxon>
        <taxon>Arthropoda</taxon>
        <taxon>Chelicerata</taxon>
        <taxon>Arachnida</taxon>
        <taxon>Araneae</taxon>
        <taxon>Araneomorphae</taxon>
        <taxon>Entelegynae</taxon>
        <taxon>Araneoidea</taxon>
        <taxon>Araneidae</taxon>
        <taxon>Araneus</taxon>
    </lineage>
</organism>
<protein>
    <submittedName>
        <fullName evidence="1">Uncharacterized protein</fullName>
    </submittedName>
</protein>
<gene>
    <name evidence="1" type="ORF">AVEN_110936_1</name>
</gene>
<proteinExistence type="predicted"/>
<dbReference type="Proteomes" id="UP000499080">
    <property type="component" value="Unassembled WGS sequence"/>
</dbReference>
<reference evidence="1 2" key="1">
    <citation type="journal article" date="2019" name="Sci. Rep.">
        <title>Orb-weaving spider Araneus ventricosus genome elucidates the spidroin gene catalogue.</title>
        <authorList>
            <person name="Kono N."/>
            <person name="Nakamura H."/>
            <person name="Ohtoshi R."/>
            <person name="Moran D.A.P."/>
            <person name="Shinohara A."/>
            <person name="Yoshida Y."/>
            <person name="Fujiwara M."/>
            <person name="Mori M."/>
            <person name="Tomita M."/>
            <person name="Arakawa K."/>
        </authorList>
    </citation>
    <scope>NUCLEOTIDE SEQUENCE [LARGE SCALE GENOMIC DNA]</scope>
</reference>
<accession>A0A4Y2HD97</accession>
<dbReference type="AlphaFoldDB" id="A0A4Y2HD97"/>
<comment type="caution">
    <text evidence="1">The sequence shown here is derived from an EMBL/GenBank/DDBJ whole genome shotgun (WGS) entry which is preliminary data.</text>
</comment>